<accession>A0A0C9ZXX5</accession>
<organism evidence="1 2">
    <name type="scientific">Suillus luteus UH-Slu-Lm8-n1</name>
    <dbReference type="NCBI Taxonomy" id="930992"/>
    <lineage>
        <taxon>Eukaryota</taxon>
        <taxon>Fungi</taxon>
        <taxon>Dikarya</taxon>
        <taxon>Basidiomycota</taxon>
        <taxon>Agaricomycotina</taxon>
        <taxon>Agaricomycetes</taxon>
        <taxon>Agaricomycetidae</taxon>
        <taxon>Boletales</taxon>
        <taxon>Suillineae</taxon>
        <taxon>Suillaceae</taxon>
        <taxon>Suillus</taxon>
    </lineage>
</organism>
<protein>
    <submittedName>
        <fullName evidence="1">Uncharacterized protein</fullName>
    </submittedName>
</protein>
<dbReference type="AlphaFoldDB" id="A0A0C9ZXX5"/>
<dbReference type="STRING" id="930992.A0A0C9ZXX5"/>
<dbReference type="OrthoDB" id="2693411at2759"/>
<keyword evidence="2" id="KW-1185">Reference proteome</keyword>
<dbReference type="HOGENOM" id="CLU_061100_0_0_1"/>
<name>A0A0C9ZXX5_9AGAM</name>
<evidence type="ECO:0000313" key="1">
    <source>
        <dbReference type="EMBL" id="KIK34336.1"/>
    </source>
</evidence>
<dbReference type="InParanoid" id="A0A0C9ZXX5"/>
<reference evidence="1 2" key="1">
    <citation type="submission" date="2014-04" db="EMBL/GenBank/DDBJ databases">
        <authorList>
            <consortium name="DOE Joint Genome Institute"/>
            <person name="Kuo A."/>
            <person name="Ruytinx J."/>
            <person name="Rineau F."/>
            <person name="Colpaert J."/>
            <person name="Kohler A."/>
            <person name="Nagy L.G."/>
            <person name="Floudas D."/>
            <person name="Copeland A."/>
            <person name="Barry K.W."/>
            <person name="Cichocki N."/>
            <person name="Veneault-Fourrey C."/>
            <person name="LaButti K."/>
            <person name="Lindquist E.A."/>
            <person name="Lipzen A."/>
            <person name="Lundell T."/>
            <person name="Morin E."/>
            <person name="Murat C."/>
            <person name="Sun H."/>
            <person name="Tunlid A."/>
            <person name="Henrissat B."/>
            <person name="Grigoriev I.V."/>
            <person name="Hibbett D.S."/>
            <person name="Martin F."/>
            <person name="Nordberg H.P."/>
            <person name="Cantor M.N."/>
            <person name="Hua S.X."/>
        </authorList>
    </citation>
    <scope>NUCLEOTIDE SEQUENCE [LARGE SCALE GENOMIC DNA]</scope>
    <source>
        <strain evidence="1 2">UH-Slu-Lm8-n1</strain>
    </source>
</reference>
<proteinExistence type="predicted"/>
<dbReference type="Proteomes" id="UP000054485">
    <property type="component" value="Unassembled WGS sequence"/>
</dbReference>
<evidence type="ECO:0000313" key="2">
    <source>
        <dbReference type="Proteomes" id="UP000054485"/>
    </source>
</evidence>
<gene>
    <name evidence="1" type="ORF">CY34DRAFT_98211</name>
</gene>
<reference evidence="2" key="2">
    <citation type="submission" date="2015-01" db="EMBL/GenBank/DDBJ databases">
        <title>Evolutionary Origins and Diversification of the Mycorrhizal Mutualists.</title>
        <authorList>
            <consortium name="DOE Joint Genome Institute"/>
            <consortium name="Mycorrhizal Genomics Consortium"/>
            <person name="Kohler A."/>
            <person name="Kuo A."/>
            <person name="Nagy L.G."/>
            <person name="Floudas D."/>
            <person name="Copeland A."/>
            <person name="Barry K.W."/>
            <person name="Cichocki N."/>
            <person name="Veneault-Fourrey C."/>
            <person name="LaButti K."/>
            <person name="Lindquist E.A."/>
            <person name="Lipzen A."/>
            <person name="Lundell T."/>
            <person name="Morin E."/>
            <person name="Murat C."/>
            <person name="Riley R."/>
            <person name="Ohm R."/>
            <person name="Sun H."/>
            <person name="Tunlid A."/>
            <person name="Henrissat B."/>
            <person name="Grigoriev I.V."/>
            <person name="Hibbett D.S."/>
            <person name="Martin F."/>
        </authorList>
    </citation>
    <scope>NUCLEOTIDE SEQUENCE [LARGE SCALE GENOMIC DNA]</scope>
    <source>
        <strain evidence="2">UH-Slu-Lm8-n1</strain>
    </source>
</reference>
<dbReference type="EMBL" id="KN835769">
    <property type="protein sequence ID" value="KIK34336.1"/>
    <property type="molecule type" value="Genomic_DNA"/>
</dbReference>
<sequence>MPASRWTTTEQAEWLQERLPQYMTEHLKDKDYSHFWPVLHVEWFKQFPEEAVTFPDIPADTLSAEQKAALDTAKAKRKSQLRTWFRWRANASKKNRSLKKQSTVFDDALQPKRRAKSEAEIYSDIYYDERIKPLVKAEEEAGHVTSGGRIALSRKFSKELLDDEEEVVKAQIHEMYKQQQRKTHDKLDDDEDDCMLDAEGIIRGIDDLPIICRRFAYLVKKKTGFIMSCMFAGPDPRSDWDMTSLSCHPSETPQGKNFAQLYQTADREFLQAFQHYAELIFREFFSQPVASRLTFFVSFQPPISGSPCSL</sequence>